<dbReference type="InterPro" id="IPR036691">
    <property type="entry name" value="Endo/exonu/phosph_ase_sf"/>
</dbReference>
<dbReference type="AlphaFoldDB" id="A0A9W7IUD3"/>
<dbReference type="Proteomes" id="UP001165190">
    <property type="component" value="Unassembled WGS sequence"/>
</dbReference>
<feature type="domain" description="Endonuclease/exonuclease/phosphatase" evidence="1">
    <location>
        <begin position="7"/>
        <end position="221"/>
    </location>
</feature>
<dbReference type="OrthoDB" id="1750980at2759"/>
<dbReference type="EMBL" id="BSYR01000035">
    <property type="protein sequence ID" value="GMJ01786.1"/>
    <property type="molecule type" value="Genomic_DNA"/>
</dbReference>
<comment type="caution">
    <text evidence="2">The sequence shown here is derived from an EMBL/GenBank/DDBJ whole genome shotgun (WGS) entry which is preliminary data.</text>
</comment>
<sequence>MVKIIIWNVQGALGADFNRYFRLFVHLHKPDIFAVIEPRISGAKADSFIRRSGFQASYRVEASGFSGGIWVLWNHSLSVDVVAISSQFVHSFISIPGINKSFFFMFVYASPTPAFRSTLWNQLLALIPDTNWSWALGGDFNVIADCSERSGGSQRRLGVCRLFKDFLFSSCLMDMGFHGSIYTWQRGDLLQRLDRFLCSPNWYDHFPNSEVVHLQRLGSDHCPILLNIDRNMPHLSSRPYRFISAWNLHPQFHEFLSGVWNEEMSLKDNILAFQKESNDWNANVFGHIGKRKAFLLARIRGIERVLSRNESFSLEFGERIKK</sequence>
<evidence type="ECO:0000259" key="1">
    <source>
        <dbReference type="Pfam" id="PF03372"/>
    </source>
</evidence>
<dbReference type="InterPro" id="IPR005135">
    <property type="entry name" value="Endo/exonuclease/phosphatase"/>
</dbReference>
<accession>A0A9W7IUD3</accession>
<dbReference type="Gene3D" id="3.60.10.10">
    <property type="entry name" value="Endonuclease/exonuclease/phosphatase"/>
    <property type="match status" value="1"/>
</dbReference>
<dbReference type="Pfam" id="PF03372">
    <property type="entry name" value="Exo_endo_phos"/>
    <property type="match status" value="1"/>
</dbReference>
<dbReference type="GO" id="GO:0003824">
    <property type="term" value="F:catalytic activity"/>
    <property type="evidence" value="ECO:0007669"/>
    <property type="project" value="InterPro"/>
</dbReference>
<proteinExistence type="predicted"/>
<protein>
    <recommendedName>
        <fullName evidence="1">Endonuclease/exonuclease/phosphatase domain-containing protein</fullName>
    </recommendedName>
</protein>
<dbReference type="PANTHER" id="PTHR33710">
    <property type="entry name" value="BNAC02G09200D PROTEIN"/>
    <property type="match status" value="1"/>
</dbReference>
<organism evidence="2 3">
    <name type="scientific">Hibiscus trionum</name>
    <name type="common">Flower of an hour</name>
    <dbReference type="NCBI Taxonomy" id="183268"/>
    <lineage>
        <taxon>Eukaryota</taxon>
        <taxon>Viridiplantae</taxon>
        <taxon>Streptophyta</taxon>
        <taxon>Embryophyta</taxon>
        <taxon>Tracheophyta</taxon>
        <taxon>Spermatophyta</taxon>
        <taxon>Magnoliopsida</taxon>
        <taxon>eudicotyledons</taxon>
        <taxon>Gunneridae</taxon>
        <taxon>Pentapetalae</taxon>
        <taxon>rosids</taxon>
        <taxon>malvids</taxon>
        <taxon>Malvales</taxon>
        <taxon>Malvaceae</taxon>
        <taxon>Malvoideae</taxon>
        <taxon>Hibiscus</taxon>
    </lineage>
</organism>
<evidence type="ECO:0000313" key="3">
    <source>
        <dbReference type="Proteomes" id="UP001165190"/>
    </source>
</evidence>
<name>A0A9W7IUD3_HIBTR</name>
<reference evidence="2" key="1">
    <citation type="submission" date="2023-05" db="EMBL/GenBank/DDBJ databases">
        <title>Genome and transcriptome analyses reveal genes involved in the formation of fine ridges on petal epidermal cells in Hibiscus trionum.</title>
        <authorList>
            <person name="Koshimizu S."/>
            <person name="Masuda S."/>
            <person name="Ishii T."/>
            <person name="Shirasu K."/>
            <person name="Hoshino A."/>
            <person name="Arita M."/>
        </authorList>
    </citation>
    <scope>NUCLEOTIDE SEQUENCE</scope>
    <source>
        <strain evidence="2">Hamamatsu line</strain>
    </source>
</reference>
<evidence type="ECO:0000313" key="2">
    <source>
        <dbReference type="EMBL" id="GMJ01786.1"/>
    </source>
</evidence>
<keyword evidence="3" id="KW-1185">Reference proteome</keyword>
<dbReference type="PANTHER" id="PTHR33710:SF71">
    <property type="entry name" value="ENDONUCLEASE_EXONUCLEASE_PHOSPHATASE DOMAIN-CONTAINING PROTEIN"/>
    <property type="match status" value="1"/>
</dbReference>
<gene>
    <name evidence="2" type="ORF">HRI_003847800</name>
</gene>
<dbReference type="SUPFAM" id="SSF56219">
    <property type="entry name" value="DNase I-like"/>
    <property type="match status" value="1"/>
</dbReference>